<evidence type="ECO:0000313" key="3">
    <source>
        <dbReference type="Proteomes" id="UP000540506"/>
    </source>
</evidence>
<feature type="domain" description="HTH cro/C1-type" evidence="1">
    <location>
        <begin position="42"/>
        <end position="96"/>
    </location>
</feature>
<sequence length="112" mass="12248">MNHSQWKTAKAREFLGEQVADGPEVMALRLEIRYARAFGQALYDRRTELALSQAEVARRAGLAESQIEQVEGGDVVPTLPLLTRLAGALEAELDVHLAPGAEVELRFHSPAA</sequence>
<comment type="caution">
    <text evidence="2">The sequence shown here is derived from an EMBL/GenBank/DDBJ whole genome shotgun (WGS) entry which is preliminary data.</text>
</comment>
<reference evidence="2 3" key="1">
    <citation type="submission" date="2020-08" db="EMBL/GenBank/DDBJ databases">
        <title>Sequencing the genomes of 1000 actinobacteria strains.</title>
        <authorList>
            <person name="Klenk H.-P."/>
        </authorList>
    </citation>
    <scope>NUCLEOTIDE SEQUENCE [LARGE SCALE GENOMIC DNA]</scope>
    <source>
        <strain evidence="2 3">DSM 41654</strain>
    </source>
</reference>
<dbReference type="InterPro" id="IPR010982">
    <property type="entry name" value="Lambda_DNA-bd_dom_sf"/>
</dbReference>
<name>A0A7W7R4N4_KITKI</name>
<dbReference type="EMBL" id="JACHJV010000001">
    <property type="protein sequence ID" value="MBB4925326.1"/>
    <property type="molecule type" value="Genomic_DNA"/>
</dbReference>
<evidence type="ECO:0000313" key="2">
    <source>
        <dbReference type="EMBL" id="MBB4925326.1"/>
    </source>
</evidence>
<dbReference type="InterPro" id="IPR001387">
    <property type="entry name" value="Cro/C1-type_HTH"/>
</dbReference>
<protein>
    <submittedName>
        <fullName evidence="2">DNA-binding XRE family transcriptional regulator</fullName>
    </submittedName>
</protein>
<organism evidence="2 3">
    <name type="scientific">Kitasatospora kifunensis</name>
    <name type="common">Streptomyces kifunensis</name>
    <dbReference type="NCBI Taxonomy" id="58351"/>
    <lineage>
        <taxon>Bacteria</taxon>
        <taxon>Bacillati</taxon>
        <taxon>Actinomycetota</taxon>
        <taxon>Actinomycetes</taxon>
        <taxon>Kitasatosporales</taxon>
        <taxon>Streptomycetaceae</taxon>
        <taxon>Kitasatospora</taxon>
    </lineage>
</organism>
<dbReference type="Gene3D" id="1.10.260.40">
    <property type="entry name" value="lambda repressor-like DNA-binding domains"/>
    <property type="match status" value="1"/>
</dbReference>
<dbReference type="PROSITE" id="PS50943">
    <property type="entry name" value="HTH_CROC1"/>
    <property type="match status" value="1"/>
</dbReference>
<dbReference type="RefSeq" id="WP_184937438.1">
    <property type="nucleotide sequence ID" value="NZ_JACHJV010000001.1"/>
</dbReference>
<proteinExistence type="predicted"/>
<gene>
    <name evidence="2" type="ORF">FHR34_004319</name>
</gene>
<dbReference type="CDD" id="cd00093">
    <property type="entry name" value="HTH_XRE"/>
    <property type="match status" value="1"/>
</dbReference>
<dbReference type="GO" id="GO:0003677">
    <property type="term" value="F:DNA binding"/>
    <property type="evidence" value="ECO:0007669"/>
    <property type="project" value="UniProtKB-KW"/>
</dbReference>
<keyword evidence="3" id="KW-1185">Reference proteome</keyword>
<keyword evidence="2" id="KW-0238">DNA-binding</keyword>
<dbReference type="SMART" id="SM00530">
    <property type="entry name" value="HTH_XRE"/>
    <property type="match status" value="1"/>
</dbReference>
<dbReference type="Proteomes" id="UP000540506">
    <property type="component" value="Unassembled WGS sequence"/>
</dbReference>
<dbReference type="SUPFAM" id="SSF47413">
    <property type="entry name" value="lambda repressor-like DNA-binding domains"/>
    <property type="match status" value="1"/>
</dbReference>
<accession>A0A7W7R4N4</accession>
<dbReference type="Pfam" id="PF13560">
    <property type="entry name" value="HTH_31"/>
    <property type="match status" value="1"/>
</dbReference>
<dbReference type="AlphaFoldDB" id="A0A7W7R4N4"/>
<evidence type="ECO:0000259" key="1">
    <source>
        <dbReference type="PROSITE" id="PS50943"/>
    </source>
</evidence>